<dbReference type="HOGENOM" id="CLU_126673_0_0_1"/>
<dbReference type="AlphaFoldDB" id="A0A0C2J7B6"/>
<dbReference type="Proteomes" id="UP000031575">
    <property type="component" value="Unassembled WGS sequence"/>
</dbReference>
<dbReference type="OrthoDB" id="5416097at2759"/>
<evidence type="ECO:0008006" key="4">
    <source>
        <dbReference type="Google" id="ProtNLM"/>
    </source>
</evidence>
<evidence type="ECO:0000256" key="1">
    <source>
        <dbReference type="SAM" id="MobiDB-lite"/>
    </source>
</evidence>
<organism evidence="2 3">
    <name type="scientific">Sporothrix brasiliensis 5110</name>
    <dbReference type="NCBI Taxonomy" id="1398154"/>
    <lineage>
        <taxon>Eukaryota</taxon>
        <taxon>Fungi</taxon>
        <taxon>Dikarya</taxon>
        <taxon>Ascomycota</taxon>
        <taxon>Pezizomycotina</taxon>
        <taxon>Sordariomycetes</taxon>
        <taxon>Sordariomycetidae</taxon>
        <taxon>Ophiostomatales</taxon>
        <taxon>Ophiostomataceae</taxon>
        <taxon>Sporothrix</taxon>
    </lineage>
</organism>
<comment type="caution">
    <text evidence="2">The sequence shown here is derived from an EMBL/GenBank/DDBJ whole genome shotgun (WGS) entry which is preliminary data.</text>
</comment>
<name>A0A0C2J7B6_9PEZI</name>
<evidence type="ECO:0000313" key="3">
    <source>
        <dbReference type="Proteomes" id="UP000031575"/>
    </source>
</evidence>
<feature type="compositionally biased region" description="Acidic residues" evidence="1">
    <location>
        <begin position="169"/>
        <end position="181"/>
    </location>
</feature>
<dbReference type="EMBL" id="AWTV01000003">
    <property type="protein sequence ID" value="KIH94885.1"/>
    <property type="molecule type" value="Genomic_DNA"/>
</dbReference>
<evidence type="ECO:0000313" key="2">
    <source>
        <dbReference type="EMBL" id="KIH94885.1"/>
    </source>
</evidence>
<accession>A0A0C2J7B6</accession>
<protein>
    <recommendedName>
        <fullName evidence="4">HNH nuclease domain-containing protein</fullName>
    </recommendedName>
</protein>
<sequence>MLCLSPALHSWWSRGYFAFRYLGITPTEDAGGGTVRGIVHIQLHWLPRQTTAMAATATMPTTTPTTTQYPRPWDDTVKQDKYCDWIREWESRPRFGSPADANMDADGDPIVAVPHPATSRLLQTGHVFTVTLPSMDEAQKMAAMLELQWACLQIASMSGAAGDDNFLYEGDDEYGRDEDEGQGQIYTPTN</sequence>
<dbReference type="GeneID" id="63677071"/>
<keyword evidence="3" id="KW-1185">Reference proteome</keyword>
<feature type="region of interest" description="Disordered" evidence="1">
    <location>
        <begin position="169"/>
        <end position="190"/>
    </location>
</feature>
<reference evidence="2 3" key="1">
    <citation type="journal article" date="2014" name="BMC Genomics">
        <title>Comparative genomics of the major fungal agents of human and animal Sporotrichosis: Sporothrix schenckii and Sporothrix brasiliensis.</title>
        <authorList>
            <person name="Teixeira M.M."/>
            <person name="de Almeida L.G."/>
            <person name="Kubitschek-Barreira P."/>
            <person name="Alves F.L."/>
            <person name="Kioshima E.S."/>
            <person name="Abadio A.K."/>
            <person name="Fernandes L."/>
            <person name="Derengowski L.S."/>
            <person name="Ferreira K.S."/>
            <person name="Souza R.C."/>
            <person name="Ruiz J.C."/>
            <person name="de Andrade N.C."/>
            <person name="Paes H.C."/>
            <person name="Nicola A.M."/>
            <person name="Albuquerque P."/>
            <person name="Gerber A.L."/>
            <person name="Martins V.P."/>
            <person name="Peconick L.D."/>
            <person name="Neto A.V."/>
            <person name="Chaucanez C.B."/>
            <person name="Silva P.A."/>
            <person name="Cunha O.L."/>
            <person name="de Oliveira F.F."/>
            <person name="dos Santos T.C."/>
            <person name="Barros A.L."/>
            <person name="Soares M.A."/>
            <person name="de Oliveira L.M."/>
            <person name="Marini M.M."/>
            <person name="Villalobos-Duno H."/>
            <person name="Cunha M.M."/>
            <person name="de Hoog S."/>
            <person name="da Silveira J.F."/>
            <person name="Henrissat B."/>
            <person name="Nino-Vega G.A."/>
            <person name="Cisalpino P.S."/>
            <person name="Mora-Montes H.M."/>
            <person name="Almeida S.R."/>
            <person name="Stajich J.E."/>
            <person name="Lopes-Bezerra L.M."/>
            <person name="Vasconcelos A.T."/>
            <person name="Felipe M.S."/>
        </authorList>
    </citation>
    <scope>NUCLEOTIDE SEQUENCE [LARGE SCALE GENOMIC DNA]</scope>
    <source>
        <strain evidence="2 3">5110</strain>
    </source>
</reference>
<proteinExistence type="predicted"/>
<gene>
    <name evidence="2" type="ORF">SPBR_03860</name>
</gene>
<dbReference type="RefSeq" id="XP_040622895.1">
    <property type="nucleotide sequence ID" value="XM_040762150.1"/>
</dbReference>
<dbReference type="VEuPathDB" id="FungiDB:SPBR_03860"/>